<dbReference type="InterPro" id="IPR013783">
    <property type="entry name" value="Ig-like_fold"/>
</dbReference>
<evidence type="ECO:0008006" key="5">
    <source>
        <dbReference type="Google" id="ProtNLM"/>
    </source>
</evidence>
<dbReference type="InterPro" id="IPR036179">
    <property type="entry name" value="Ig-like_dom_sf"/>
</dbReference>
<dbReference type="CTD" id="20207780"/>
<organism evidence="3 4">
    <name type="scientific">Helobdella robusta</name>
    <name type="common">Californian leech</name>
    <dbReference type="NCBI Taxonomy" id="6412"/>
    <lineage>
        <taxon>Eukaryota</taxon>
        <taxon>Metazoa</taxon>
        <taxon>Spiralia</taxon>
        <taxon>Lophotrochozoa</taxon>
        <taxon>Annelida</taxon>
        <taxon>Clitellata</taxon>
        <taxon>Hirudinea</taxon>
        <taxon>Rhynchobdellida</taxon>
        <taxon>Glossiphoniidae</taxon>
        <taxon>Helobdella</taxon>
    </lineage>
</organism>
<dbReference type="HOGENOM" id="CLU_856006_0_0_1"/>
<evidence type="ECO:0000313" key="2">
    <source>
        <dbReference type="EMBL" id="ESN93738.1"/>
    </source>
</evidence>
<gene>
    <name evidence="3" type="primary">20207780</name>
    <name evidence="2" type="ORF">HELRODRAFT_180604</name>
</gene>
<evidence type="ECO:0000313" key="3">
    <source>
        <dbReference type="EnsemblMetazoa" id="HelroP180604"/>
    </source>
</evidence>
<dbReference type="RefSeq" id="XP_009028160.1">
    <property type="nucleotide sequence ID" value="XM_009029912.1"/>
</dbReference>
<dbReference type="Gene3D" id="2.60.40.10">
    <property type="entry name" value="Immunoglobulins"/>
    <property type="match status" value="1"/>
</dbReference>
<dbReference type="InParanoid" id="T1FG31"/>
<reference evidence="4" key="1">
    <citation type="submission" date="2012-12" db="EMBL/GenBank/DDBJ databases">
        <authorList>
            <person name="Hellsten U."/>
            <person name="Grimwood J."/>
            <person name="Chapman J.A."/>
            <person name="Shapiro H."/>
            <person name="Aerts A."/>
            <person name="Otillar R.P."/>
            <person name="Terry A.Y."/>
            <person name="Boore J.L."/>
            <person name="Simakov O."/>
            <person name="Marletaz F."/>
            <person name="Cho S.-J."/>
            <person name="Edsinger-Gonzales E."/>
            <person name="Havlak P."/>
            <person name="Kuo D.-H."/>
            <person name="Larsson T."/>
            <person name="Lv J."/>
            <person name="Arendt D."/>
            <person name="Savage R."/>
            <person name="Osoegawa K."/>
            <person name="de Jong P."/>
            <person name="Lindberg D.R."/>
            <person name="Seaver E.C."/>
            <person name="Weisblat D.A."/>
            <person name="Putnam N.H."/>
            <person name="Grigoriev I.V."/>
            <person name="Rokhsar D.S."/>
        </authorList>
    </citation>
    <scope>NUCLEOTIDE SEQUENCE</scope>
</reference>
<dbReference type="Proteomes" id="UP000015101">
    <property type="component" value="Unassembled WGS sequence"/>
</dbReference>
<reference evidence="2 4" key="2">
    <citation type="journal article" date="2013" name="Nature">
        <title>Insights into bilaterian evolution from three spiralian genomes.</title>
        <authorList>
            <person name="Simakov O."/>
            <person name="Marletaz F."/>
            <person name="Cho S.J."/>
            <person name="Edsinger-Gonzales E."/>
            <person name="Havlak P."/>
            <person name="Hellsten U."/>
            <person name="Kuo D.H."/>
            <person name="Larsson T."/>
            <person name="Lv J."/>
            <person name="Arendt D."/>
            <person name="Savage R."/>
            <person name="Osoegawa K."/>
            <person name="de Jong P."/>
            <person name="Grimwood J."/>
            <person name="Chapman J.A."/>
            <person name="Shapiro H."/>
            <person name="Aerts A."/>
            <person name="Otillar R.P."/>
            <person name="Terry A.Y."/>
            <person name="Boore J.L."/>
            <person name="Grigoriev I.V."/>
            <person name="Lindberg D.R."/>
            <person name="Seaver E.C."/>
            <person name="Weisblat D.A."/>
            <person name="Putnam N.H."/>
            <person name="Rokhsar D.S."/>
        </authorList>
    </citation>
    <scope>NUCLEOTIDE SEQUENCE</scope>
</reference>
<dbReference type="SUPFAM" id="SSF48726">
    <property type="entry name" value="Immunoglobulin"/>
    <property type="match status" value="1"/>
</dbReference>
<dbReference type="EnsemblMetazoa" id="HelroT180604">
    <property type="protein sequence ID" value="HelroP180604"/>
    <property type="gene ID" value="HelroG180604"/>
</dbReference>
<dbReference type="GeneID" id="20207780"/>
<reference evidence="3" key="3">
    <citation type="submission" date="2015-06" db="UniProtKB">
        <authorList>
            <consortium name="EnsemblMetazoa"/>
        </authorList>
    </citation>
    <scope>IDENTIFICATION</scope>
</reference>
<proteinExistence type="predicted"/>
<dbReference type="EMBL" id="KB097594">
    <property type="protein sequence ID" value="ESN93738.1"/>
    <property type="molecule type" value="Genomic_DNA"/>
</dbReference>
<dbReference type="KEGG" id="hro:HELRODRAFT_180604"/>
<accession>T1FG31</accession>
<sequence>MASITLCHVRFSSQKLAGNVVYSDADDADDDDDAADVDDVILEEDDDDEDYFRDDDDVDEGVTETDSGNYSCEVRGKKSMVLGRVTHNLIVLYKPTMLKCVSHGAYPAPAMSIVHGGKNVSEMFRRNTTLEYSGPKDMRLLTYKSTIWRSNFVANSHDDGTLIQCVASHKTLEATTTNVTLVVYYQPEIDCDGPTYARMGEKNATMVCHVRARPEIYTIHCNNNKYDGIYASGKNSHSKYNATSYIIDGGDNNRYSNASSRAADRVSEDGGHRDNNININNNINNNINISINKNIDNNINKNNNDNYNNDNINNNIRTCRTTCSP</sequence>
<feature type="region of interest" description="Disordered" evidence="1">
    <location>
        <begin position="45"/>
        <end position="67"/>
    </location>
</feature>
<dbReference type="AlphaFoldDB" id="T1FG31"/>
<dbReference type="EMBL" id="AMQM01007284">
    <property type="status" value="NOT_ANNOTATED_CDS"/>
    <property type="molecule type" value="Genomic_DNA"/>
</dbReference>
<keyword evidence="4" id="KW-1185">Reference proteome</keyword>
<feature type="compositionally biased region" description="Acidic residues" evidence="1">
    <location>
        <begin position="45"/>
        <end position="63"/>
    </location>
</feature>
<protein>
    <recommendedName>
        <fullName evidence="5">Ig-like domain-containing protein</fullName>
    </recommendedName>
</protein>
<evidence type="ECO:0000256" key="1">
    <source>
        <dbReference type="SAM" id="MobiDB-lite"/>
    </source>
</evidence>
<evidence type="ECO:0000313" key="4">
    <source>
        <dbReference type="Proteomes" id="UP000015101"/>
    </source>
</evidence>
<name>T1FG31_HELRO</name>